<feature type="compositionally biased region" description="Polar residues" evidence="5">
    <location>
        <begin position="128"/>
        <end position="149"/>
    </location>
</feature>
<dbReference type="OrthoDB" id="74183at2759"/>
<comment type="caution">
    <text evidence="8">The sequence shown here is derived from an EMBL/GenBank/DDBJ whole genome shotgun (WGS) entry which is preliminary data.</text>
</comment>
<feature type="domain" description="N-end aminoacyl transferase N-terminal" evidence="6">
    <location>
        <begin position="17"/>
        <end position="87"/>
    </location>
</feature>
<evidence type="ECO:0000256" key="5">
    <source>
        <dbReference type="SAM" id="MobiDB-lite"/>
    </source>
</evidence>
<evidence type="ECO:0000256" key="4">
    <source>
        <dbReference type="ARBA" id="ARBA00023315"/>
    </source>
</evidence>
<dbReference type="InterPro" id="IPR030700">
    <property type="entry name" value="N-end_Aminoacyl_Trfase"/>
</dbReference>
<evidence type="ECO:0000256" key="1">
    <source>
        <dbReference type="ARBA" id="ARBA00009991"/>
    </source>
</evidence>
<reference evidence="8" key="1">
    <citation type="submission" date="2021-11" db="EMBL/GenBank/DDBJ databases">
        <authorList>
            <person name="Herlambang A."/>
            <person name="Guo Y."/>
            <person name="Takashima Y."/>
            <person name="Nishizawa T."/>
        </authorList>
    </citation>
    <scope>NUCLEOTIDE SEQUENCE</scope>
    <source>
        <strain evidence="8">E1425</strain>
    </source>
</reference>
<evidence type="ECO:0000256" key="2">
    <source>
        <dbReference type="ARBA" id="ARBA00012025"/>
    </source>
</evidence>
<dbReference type="PANTHER" id="PTHR21367:SF1">
    <property type="entry name" value="ARGINYL-TRNA--PROTEIN TRANSFERASE 1"/>
    <property type="match status" value="1"/>
</dbReference>
<dbReference type="GO" id="GO:0004057">
    <property type="term" value="F:arginyl-tRNA--protein transferase activity"/>
    <property type="evidence" value="ECO:0007669"/>
    <property type="project" value="UniProtKB-EC"/>
</dbReference>
<feature type="region of interest" description="Disordered" evidence="5">
    <location>
        <begin position="383"/>
        <end position="458"/>
    </location>
</feature>
<dbReference type="Proteomes" id="UP000827284">
    <property type="component" value="Unassembled WGS sequence"/>
</dbReference>
<dbReference type="EC" id="2.3.2.8" evidence="2"/>
<keyword evidence="4" id="KW-0012">Acyltransferase</keyword>
<organism evidence="8 9">
    <name type="scientific">Entomortierella parvispora</name>
    <dbReference type="NCBI Taxonomy" id="205924"/>
    <lineage>
        <taxon>Eukaryota</taxon>
        <taxon>Fungi</taxon>
        <taxon>Fungi incertae sedis</taxon>
        <taxon>Mucoromycota</taxon>
        <taxon>Mortierellomycotina</taxon>
        <taxon>Mortierellomycetes</taxon>
        <taxon>Mortierellales</taxon>
        <taxon>Mortierellaceae</taxon>
        <taxon>Entomortierella</taxon>
    </lineage>
</organism>
<dbReference type="InterPro" id="IPR007472">
    <property type="entry name" value="N-end_Aminoacyl_Trfase_C"/>
</dbReference>
<dbReference type="Pfam" id="PF04377">
    <property type="entry name" value="ATE_C"/>
    <property type="match status" value="1"/>
</dbReference>
<gene>
    <name evidence="8" type="ORF">EMPS_10399</name>
</gene>
<dbReference type="EMBL" id="BQFW01000014">
    <property type="protein sequence ID" value="GJJ78040.1"/>
    <property type="molecule type" value="Genomic_DNA"/>
</dbReference>
<reference evidence="8" key="2">
    <citation type="journal article" date="2022" name="Microbiol. Resour. Announc.">
        <title>Whole-Genome Sequence of Entomortierella parvispora E1425, a Mucoromycotan Fungus Associated with Burkholderiaceae-Related Endosymbiotic Bacteria.</title>
        <authorList>
            <person name="Herlambang A."/>
            <person name="Guo Y."/>
            <person name="Takashima Y."/>
            <person name="Narisawa K."/>
            <person name="Ohta H."/>
            <person name="Nishizawa T."/>
        </authorList>
    </citation>
    <scope>NUCLEOTIDE SEQUENCE</scope>
    <source>
        <strain evidence="8">E1425</strain>
    </source>
</reference>
<dbReference type="AlphaFoldDB" id="A0A9P3M1I2"/>
<evidence type="ECO:0000256" key="3">
    <source>
        <dbReference type="ARBA" id="ARBA00022679"/>
    </source>
</evidence>
<proteinExistence type="inferred from homology"/>
<keyword evidence="3 8" id="KW-0808">Transferase</keyword>
<evidence type="ECO:0000313" key="9">
    <source>
        <dbReference type="Proteomes" id="UP000827284"/>
    </source>
</evidence>
<feature type="region of interest" description="Disordered" evidence="5">
    <location>
        <begin position="121"/>
        <end position="149"/>
    </location>
</feature>
<evidence type="ECO:0000313" key="8">
    <source>
        <dbReference type="EMBL" id="GJJ78040.1"/>
    </source>
</evidence>
<keyword evidence="9" id="KW-1185">Reference proteome</keyword>
<feature type="compositionally biased region" description="Low complexity" evidence="5">
    <location>
        <begin position="387"/>
        <end position="398"/>
    </location>
</feature>
<name>A0A9P3M1I2_9FUNG</name>
<dbReference type="PANTHER" id="PTHR21367">
    <property type="entry name" value="ARGININE-TRNA-PROTEIN TRANSFERASE 1"/>
    <property type="match status" value="1"/>
</dbReference>
<sequence length="520" mass="58981">MSEPFSIVKPTGFSVASCGYCGSENSTHVFGAFAYRLASQDYQDLLDRGWRRFGLYLYKPNVRDSCCKQYTIRLDASKFAPSKGQRRVMGRVIRYIRHQYVPLKISRESITREDTVALEDDGLAAETASDTQRSTRQKSTSPSLGKNESVPTDFLQAIRSSDSDTETGVSVEGWRQFKVKLEPATYSQEKFDLFCEYQKGIHGVAPSMITRESFDKSVTLTPLSIESPKNKLEKRDFQGYGTYHYCFYLDGKLVALAVLDILPRCVSSDYFFYDPTLSSLSLGKYSTLREIALIQELKTIPGYEDIEYYTMGHYVHSASKTHYKAMYHPSYLMDPESFTWTPFERCIYLLQSRQYFSLSLCDLFHPRVKGLMITVTAEKKNREKVLAQASQRRSSSSSESMDVDETDINTLDVKGLSDTGASSSDEDGTKRKRRPHESSPGENTRTGKRPSLTPLPPPGMMDPALVTDKDLSQLVVFQDNKALMLTDTDMFRNDKNVSKLMRDYYAAFGPALAPRMLIYP</sequence>
<evidence type="ECO:0000259" key="6">
    <source>
        <dbReference type="Pfam" id="PF04376"/>
    </source>
</evidence>
<evidence type="ECO:0000259" key="7">
    <source>
        <dbReference type="Pfam" id="PF04377"/>
    </source>
</evidence>
<dbReference type="GO" id="GO:0005737">
    <property type="term" value="C:cytoplasm"/>
    <property type="evidence" value="ECO:0007669"/>
    <property type="project" value="TreeGrafter"/>
</dbReference>
<accession>A0A9P3M1I2</accession>
<dbReference type="InterPro" id="IPR007471">
    <property type="entry name" value="N-end_Aminoacyl_Trfase_N"/>
</dbReference>
<feature type="domain" description="N-end rule aminoacyl transferase C-terminal" evidence="7">
    <location>
        <begin position="189"/>
        <end position="333"/>
    </location>
</feature>
<dbReference type="Pfam" id="PF04376">
    <property type="entry name" value="ATE_N"/>
    <property type="match status" value="1"/>
</dbReference>
<protein>
    <recommendedName>
        <fullName evidence="2">arginyltransferase</fullName>
        <ecNumber evidence="2">2.3.2.8</ecNumber>
    </recommendedName>
</protein>
<comment type="similarity">
    <text evidence="1">Belongs to the R-transferase family.</text>
</comment>